<dbReference type="Pfam" id="PF04427">
    <property type="entry name" value="Brix"/>
    <property type="match status" value="1"/>
</dbReference>
<sequence>MKMPDNVENEEVSVKIEDEDIKPSKSGAVSFPHETKYAHIKNKQVRNQQFQKTKKERRKAKKEAKKEREKQGLPKQQPHTIESLREKDETIIQDLEAEENQLVREDLENDEFSDYYKQSYEPKVLITYADNPMKKTRIFGRELKRIIPNSVSLYRNRSGVKKMVKSAIKNEFTDILVINENRKEPDGLLVIHLPNGPTAHFRLSNVKITTELRKSHKDITAHRPEVILNNFKTRLGLTVGRMLGALFHYDPEFQGARAVAYHNQRDYIFFRHYRYGFDADGKRARLKELGPRFTLRLKSLQKGTFDSKYGQYEWIIDGRRHKMETSRRKFFL</sequence>
<dbReference type="Proteomes" id="UP001152888">
    <property type="component" value="Unassembled WGS sequence"/>
</dbReference>
<reference evidence="3" key="1">
    <citation type="submission" date="2022-03" db="EMBL/GenBank/DDBJ databases">
        <authorList>
            <person name="Sayadi A."/>
        </authorList>
    </citation>
    <scope>NUCLEOTIDE SEQUENCE</scope>
</reference>
<dbReference type="SMART" id="SM00879">
    <property type="entry name" value="Brix"/>
    <property type="match status" value="1"/>
</dbReference>
<accession>A0A9P0K8Q0</accession>
<dbReference type="AlphaFoldDB" id="A0A9P0K8Q0"/>
<keyword evidence="4" id="KW-1185">Reference proteome</keyword>
<feature type="domain" description="Brix" evidence="2">
    <location>
        <begin position="122"/>
        <end position="306"/>
    </location>
</feature>
<dbReference type="PANTHER" id="PTHR22734">
    <property type="entry name" value="U3 SMALL NUCLEOLAR RIBONUCLEOPROTEIN PROTEIN IMP4"/>
    <property type="match status" value="1"/>
</dbReference>
<dbReference type="EMBL" id="CAKOFQ010006745">
    <property type="protein sequence ID" value="CAH1967655.1"/>
    <property type="molecule type" value="Genomic_DNA"/>
</dbReference>
<dbReference type="InterPro" id="IPR044281">
    <property type="entry name" value="IMP4/RPF1"/>
</dbReference>
<protein>
    <recommendedName>
        <fullName evidence="2">Brix domain-containing protein</fullName>
    </recommendedName>
</protein>
<dbReference type="GO" id="GO:0005730">
    <property type="term" value="C:nucleolus"/>
    <property type="evidence" value="ECO:0007669"/>
    <property type="project" value="TreeGrafter"/>
</dbReference>
<dbReference type="PROSITE" id="PS50833">
    <property type="entry name" value="BRIX"/>
    <property type="match status" value="1"/>
</dbReference>
<evidence type="ECO:0000313" key="4">
    <source>
        <dbReference type="Proteomes" id="UP001152888"/>
    </source>
</evidence>
<dbReference type="GO" id="GO:0042134">
    <property type="term" value="F:rRNA primary transcript binding"/>
    <property type="evidence" value="ECO:0007669"/>
    <property type="project" value="InterPro"/>
</dbReference>
<evidence type="ECO:0000259" key="2">
    <source>
        <dbReference type="PROSITE" id="PS50833"/>
    </source>
</evidence>
<dbReference type="SUPFAM" id="SSF52954">
    <property type="entry name" value="Class II aaRS ABD-related"/>
    <property type="match status" value="1"/>
</dbReference>
<dbReference type="GO" id="GO:0000470">
    <property type="term" value="P:maturation of LSU-rRNA"/>
    <property type="evidence" value="ECO:0007669"/>
    <property type="project" value="TreeGrafter"/>
</dbReference>
<evidence type="ECO:0000256" key="1">
    <source>
        <dbReference type="SAM" id="MobiDB-lite"/>
    </source>
</evidence>
<comment type="caution">
    <text evidence="3">The sequence shown here is derived from an EMBL/GenBank/DDBJ whole genome shotgun (WGS) entry which is preliminary data.</text>
</comment>
<gene>
    <name evidence="3" type="ORF">ACAOBT_LOCUS7486</name>
</gene>
<dbReference type="GO" id="GO:0000460">
    <property type="term" value="P:maturation of 5.8S rRNA"/>
    <property type="evidence" value="ECO:0007669"/>
    <property type="project" value="TreeGrafter"/>
</dbReference>
<dbReference type="GO" id="GO:0030687">
    <property type="term" value="C:preribosome, large subunit precursor"/>
    <property type="evidence" value="ECO:0007669"/>
    <property type="project" value="TreeGrafter"/>
</dbReference>
<proteinExistence type="predicted"/>
<organism evidence="3 4">
    <name type="scientific">Acanthoscelides obtectus</name>
    <name type="common">Bean weevil</name>
    <name type="synonym">Bruchus obtectus</name>
    <dbReference type="NCBI Taxonomy" id="200917"/>
    <lineage>
        <taxon>Eukaryota</taxon>
        <taxon>Metazoa</taxon>
        <taxon>Ecdysozoa</taxon>
        <taxon>Arthropoda</taxon>
        <taxon>Hexapoda</taxon>
        <taxon>Insecta</taxon>
        <taxon>Pterygota</taxon>
        <taxon>Neoptera</taxon>
        <taxon>Endopterygota</taxon>
        <taxon>Coleoptera</taxon>
        <taxon>Polyphaga</taxon>
        <taxon>Cucujiformia</taxon>
        <taxon>Chrysomeloidea</taxon>
        <taxon>Chrysomelidae</taxon>
        <taxon>Bruchinae</taxon>
        <taxon>Bruchini</taxon>
        <taxon>Acanthoscelides</taxon>
    </lineage>
</organism>
<feature type="compositionally biased region" description="Basic residues" evidence="1">
    <location>
        <begin position="52"/>
        <end position="63"/>
    </location>
</feature>
<feature type="region of interest" description="Disordered" evidence="1">
    <location>
        <begin position="1"/>
        <end position="85"/>
    </location>
</feature>
<evidence type="ECO:0000313" key="3">
    <source>
        <dbReference type="EMBL" id="CAH1967655.1"/>
    </source>
</evidence>
<dbReference type="OrthoDB" id="264354at2759"/>
<dbReference type="PANTHER" id="PTHR22734:SF3">
    <property type="entry name" value="RIBOSOME PRODUCTION FACTOR 1"/>
    <property type="match status" value="1"/>
</dbReference>
<name>A0A9P0K8Q0_ACAOB</name>
<dbReference type="InterPro" id="IPR007109">
    <property type="entry name" value="Brix"/>
</dbReference>
<dbReference type="Gene3D" id="3.40.50.10480">
    <property type="entry name" value="Probable brix-domain ribosomal biogenesis protein"/>
    <property type="match status" value="1"/>
</dbReference>